<protein>
    <submittedName>
        <fullName evidence="2">Uncharacterized protein</fullName>
    </submittedName>
</protein>
<organism evidence="2 3">
    <name type="scientific">Claviceps pusilla</name>
    <dbReference type="NCBI Taxonomy" id="123648"/>
    <lineage>
        <taxon>Eukaryota</taxon>
        <taxon>Fungi</taxon>
        <taxon>Dikarya</taxon>
        <taxon>Ascomycota</taxon>
        <taxon>Pezizomycotina</taxon>
        <taxon>Sordariomycetes</taxon>
        <taxon>Hypocreomycetidae</taxon>
        <taxon>Hypocreales</taxon>
        <taxon>Clavicipitaceae</taxon>
        <taxon>Claviceps</taxon>
    </lineage>
</organism>
<accession>A0A9P7N1G7</accession>
<proteinExistence type="predicted"/>
<dbReference type="Proteomes" id="UP000748025">
    <property type="component" value="Unassembled WGS sequence"/>
</dbReference>
<keyword evidence="3" id="KW-1185">Reference proteome</keyword>
<evidence type="ECO:0000313" key="3">
    <source>
        <dbReference type="Proteomes" id="UP000748025"/>
    </source>
</evidence>
<evidence type="ECO:0000313" key="2">
    <source>
        <dbReference type="EMBL" id="KAG5985660.1"/>
    </source>
</evidence>
<feature type="region of interest" description="Disordered" evidence="1">
    <location>
        <begin position="1"/>
        <end position="40"/>
    </location>
</feature>
<gene>
    <name evidence="2" type="ORF">E4U43_005953</name>
</gene>
<name>A0A9P7N1G7_9HYPO</name>
<comment type="caution">
    <text evidence="2">The sequence shown here is derived from an EMBL/GenBank/DDBJ whole genome shotgun (WGS) entry which is preliminary data.</text>
</comment>
<reference evidence="2" key="1">
    <citation type="journal article" date="2020" name="bioRxiv">
        <title>Whole genome comparisons of ergot fungi reveals the divergence and evolution of species within the genus Claviceps are the result of varying mechanisms driving genome evolution and host range expansion.</title>
        <authorList>
            <person name="Wyka S.A."/>
            <person name="Mondo S.J."/>
            <person name="Liu M."/>
            <person name="Dettman J."/>
            <person name="Nalam V."/>
            <person name="Broders K.D."/>
        </authorList>
    </citation>
    <scope>NUCLEOTIDE SEQUENCE</scope>
    <source>
        <strain evidence="2">CCC 602</strain>
    </source>
</reference>
<dbReference type="EMBL" id="SRPW01004000">
    <property type="protein sequence ID" value="KAG5985660.1"/>
    <property type="molecule type" value="Genomic_DNA"/>
</dbReference>
<dbReference type="AlphaFoldDB" id="A0A9P7N1G7"/>
<evidence type="ECO:0000256" key="1">
    <source>
        <dbReference type="SAM" id="MobiDB-lite"/>
    </source>
</evidence>
<sequence>MLSMHTPGKNKHRRISAPSNFDTVALDRPDAGGSSEANKTQNVMVGAKPEEATPCHPIHAGLDDAEFVRELDPVSSGVLDFGGVDERGSLQE</sequence>